<gene>
    <name evidence="1" type="ORF">NOX80_11205</name>
</gene>
<name>A0ABY5IN32_9FLAO</name>
<evidence type="ECO:0000313" key="1">
    <source>
        <dbReference type="EMBL" id="UUC44200.1"/>
    </source>
</evidence>
<protein>
    <submittedName>
        <fullName evidence="1">Uncharacterized protein</fullName>
    </submittedName>
</protein>
<organism evidence="1 2">
    <name type="scientific">Flavobacterium cerinum</name>
    <dbReference type="NCBI Taxonomy" id="2502784"/>
    <lineage>
        <taxon>Bacteria</taxon>
        <taxon>Pseudomonadati</taxon>
        <taxon>Bacteroidota</taxon>
        <taxon>Flavobacteriia</taxon>
        <taxon>Flavobacteriales</taxon>
        <taxon>Flavobacteriaceae</taxon>
        <taxon>Flavobacterium</taxon>
    </lineage>
</organism>
<reference evidence="1" key="1">
    <citation type="submission" date="2022-07" db="EMBL/GenBank/DDBJ databases">
        <title>Isolation, identification, and degradation of a PFOSA degrading strain from sewage treatment plant.</title>
        <authorList>
            <person name="Zhang L."/>
            <person name="Huo Y."/>
        </authorList>
    </citation>
    <scope>NUCLEOTIDE SEQUENCE</scope>
    <source>
        <strain evidence="1">C1</strain>
    </source>
</reference>
<dbReference type="RefSeq" id="WP_256549871.1">
    <property type="nucleotide sequence ID" value="NZ_CP101751.1"/>
</dbReference>
<sequence length="133" mass="15235">MEMLIEKLKDKGYDVSAFQTNGGFNGSLRDSVNRYLEASLLGLEKGLVNEISLRTYLEYNGEDKPYTEAYMKVKYNGHAFNITQMQINRNSRDGAKMKEINLKGETAALLPPFKEIMAMAIEDKKKVVRKFNR</sequence>
<dbReference type="Proteomes" id="UP001059844">
    <property type="component" value="Chromosome"/>
</dbReference>
<proteinExistence type="predicted"/>
<evidence type="ECO:0000313" key="2">
    <source>
        <dbReference type="Proteomes" id="UP001059844"/>
    </source>
</evidence>
<accession>A0ABY5IN32</accession>
<keyword evidence="2" id="KW-1185">Reference proteome</keyword>
<dbReference type="EMBL" id="CP101751">
    <property type="protein sequence ID" value="UUC44200.1"/>
    <property type="molecule type" value="Genomic_DNA"/>
</dbReference>